<gene>
    <name evidence="2" type="ORF">D2U88_16605</name>
    <name evidence="3" type="ORF">FQ019_16405</name>
</gene>
<dbReference type="Proteomes" id="UP000321528">
    <property type="component" value="Unassembled WGS sequence"/>
</dbReference>
<dbReference type="Proteomes" id="UP000284189">
    <property type="component" value="Unassembled WGS sequence"/>
</dbReference>
<keyword evidence="1" id="KW-0472">Membrane</keyword>
<dbReference type="AlphaFoldDB" id="A0A418N4I9"/>
<evidence type="ECO:0000313" key="3">
    <source>
        <dbReference type="EMBL" id="TXK00498.1"/>
    </source>
</evidence>
<sequence>MELRTVLLIVLAAVAALSLVFYQYFYKNPRKKGNLKFILAAMRFLTLFCGLLLLINPKFVNNDYYLEKTNLVLLVDDSSSMEESTSKDNLAGVVEQIRSNPQLNDRFTMHQYAFGSNLEATDSIRFDQSNTDIAKALSTVDQIFLNGTNAAVLFSDGNQTLGRDYEYLHLNHLTVAPVVVGDTTQYEDLAVGLINVNKYAFLKNKFPVETTILYRGARPVSRTVSISINGKRVHQEQVNLNATKNSQTLNTLIEAESVGIKTIKVEVGTLENERNTSNNFKESAIEVIDEQTNVVIISDMLHPDIGALKKSIEANEQRSVSIVKPSVATKGLEDTDILILYQPTRSFSEVYAFIQKTGLNYFTITGSKTDWNFLNQAQGSFSKDNNNQTEDILPVLNNAFGIFNLGDFTVDSFPPLIGSLGEISILKESSPLMFQQIRGVDLDKPLFTIITEGKQREAALFGENLWRWRAQVYRNDQSFQKFDEFMGNLMVYLGSNNQRSRLELDYSLVFDNAGLAKIRTSYFDESYQFDTNARIVIRVEGKENQLVREAPMLLKGSYFEVDLSDLASGVYDFTVTVTGENLKRSGSFKILDFNPEKQLSSANYRKLDRLAQKNQGKLYYFDQVDSLIEDLATSTQFLPVQKSRQNVVSLIDFRILLGLMALTLALEWFIRKYNGLI</sequence>
<evidence type="ECO:0000313" key="4">
    <source>
        <dbReference type="Proteomes" id="UP000284189"/>
    </source>
</evidence>
<evidence type="ECO:0000313" key="2">
    <source>
        <dbReference type="EMBL" id="RIV68800.1"/>
    </source>
</evidence>
<dbReference type="EMBL" id="VNWL01000029">
    <property type="protein sequence ID" value="TXK00498.1"/>
    <property type="molecule type" value="Genomic_DNA"/>
</dbReference>
<dbReference type="Gene3D" id="3.40.50.410">
    <property type="entry name" value="von Willebrand factor, type A domain"/>
    <property type="match status" value="1"/>
</dbReference>
<protein>
    <submittedName>
        <fullName evidence="2">VWA domain-containing protein</fullName>
    </submittedName>
</protein>
<organism evidence="2 4">
    <name type="scientific">Flagellimonas aequoris</name>
    <dbReference type="NCBI Taxonomy" id="2306997"/>
    <lineage>
        <taxon>Bacteria</taxon>
        <taxon>Pseudomonadati</taxon>
        <taxon>Bacteroidota</taxon>
        <taxon>Flavobacteriia</taxon>
        <taxon>Flavobacteriales</taxon>
        <taxon>Flavobacteriaceae</taxon>
        <taxon>Flagellimonas</taxon>
    </lineage>
</organism>
<dbReference type="SUPFAM" id="SSF53300">
    <property type="entry name" value="vWA-like"/>
    <property type="match status" value="1"/>
</dbReference>
<feature type="transmembrane region" description="Helical" evidence="1">
    <location>
        <begin position="6"/>
        <end position="25"/>
    </location>
</feature>
<proteinExistence type="predicted"/>
<keyword evidence="1" id="KW-1133">Transmembrane helix</keyword>
<reference evidence="3 5" key="2">
    <citation type="submission" date="2019-07" db="EMBL/GenBank/DDBJ databases">
        <title>Draft genome of two Muricauda strains isolated from deep sea.</title>
        <authorList>
            <person name="Sun C."/>
        </authorList>
    </citation>
    <scope>NUCLEOTIDE SEQUENCE [LARGE SCALE GENOMIC DNA]</scope>
    <source>
        <strain evidence="3 5">NH166</strain>
    </source>
</reference>
<evidence type="ECO:0000313" key="5">
    <source>
        <dbReference type="Proteomes" id="UP000321528"/>
    </source>
</evidence>
<dbReference type="PANTHER" id="PTHR37947:SF1">
    <property type="entry name" value="BLL2462 PROTEIN"/>
    <property type="match status" value="1"/>
</dbReference>
<name>A0A418N4I9_9FLAO</name>
<accession>A0A418N4I9</accession>
<keyword evidence="1" id="KW-0812">Transmembrane</keyword>
<keyword evidence="5" id="KW-1185">Reference proteome</keyword>
<dbReference type="RefSeq" id="WP_119641638.1">
    <property type="nucleotide sequence ID" value="NZ_QXFJ01000030.1"/>
</dbReference>
<dbReference type="PANTHER" id="PTHR37947">
    <property type="entry name" value="BLL2462 PROTEIN"/>
    <property type="match status" value="1"/>
</dbReference>
<reference evidence="2 4" key="1">
    <citation type="submission" date="2018-08" db="EMBL/GenBank/DDBJ databases">
        <title>Proposal of Muricauda 72 sp.nov. and Muricauda NH166 sp.nov., isolated from seawater.</title>
        <authorList>
            <person name="Cheng H."/>
            <person name="Wu Y.-H."/>
            <person name="Guo L.-L."/>
            <person name="Xu X.-W."/>
        </authorList>
    </citation>
    <scope>NUCLEOTIDE SEQUENCE [LARGE SCALE GENOMIC DNA]</scope>
    <source>
        <strain evidence="2 4">NH166</strain>
    </source>
</reference>
<evidence type="ECO:0000256" key="1">
    <source>
        <dbReference type="SAM" id="Phobius"/>
    </source>
</evidence>
<dbReference type="EMBL" id="QXFJ01000030">
    <property type="protein sequence ID" value="RIV68800.1"/>
    <property type="molecule type" value="Genomic_DNA"/>
</dbReference>
<dbReference type="InterPro" id="IPR036465">
    <property type="entry name" value="vWFA_dom_sf"/>
</dbReference>
<feature type="transmembrane region" description="Helical" evidence="1">
    <location>
        <begin position="37"/>
        <end position="55"/>
    </location>
</feature>
<comment type="caution">
    <text evidence="2">The sequence shown here is derived from an EMBL/GenBank/DDBJ whole genome shotgun (WGS) entry which is preliminary data.</text>
</comment>
<dbReference type="OrthoDB" id="9763076at2"/>